<evidence type="ECO:0000259" key="4">
    <source>
        <dbReference type="PROSITE" id="PS50093"/>
    </source>
</evidence>
<evidence type="ECO:0000256" key="2">
    <source>
        <dbReference type="SAM" id="Phobius"/>
    </source>
</evidence>
<evidence type="ECO:0000256" key="1">
    <source>
        <dbReference type="SAM" id="MobiDB-lite"/>
    </source>
</evidence>
<dbReference type="Gene3D" id="2.60.40.10">
    <property type="entry name" value="Immunoglobulins"/>
    <property type="match status" value="1"/>
</dbReference>
<keyword evidence="6" id="KW-1185">Reference proteome</keyword>
<proteinExistence type="predicted"/>
<dbReference type="Proteomes" id="UP001501495">
    <property type="component" value="Unassembled WGS sequence"/>
</dbReference>
<keyword evidence="3" id="KW-0732">Signal</keyword>
<dbReference type="EMBL" id="BAAAZH010000028">
    <property type="protein sequence ID" value="GAA4126759.1"/>
    <property type="molecule type" value="Genomic_DNA"/>
</dbReference>
<name>A0ABP7XVZ3_9ACTN</name>
<feature type="region of interest" description="Disordered" evidence="1">
    <location>
        <begin position="213"/>
        <end position="241"/>
    </location>
</feature>
<gene>
    <name evidence="5" type="ORF">GCM10022215_36710</name>
</gene>
<feature type="domain" description="PKD" evidence="4">
    <location>
        <begin position="204"/>
        <end position="237"/>
    </location>
</feature>
<dbReference type="RefSeq" id="WP_344734932.1">
    <property type="nucleotide sequence ID" value="NZ_BAAAZH010000028.1"/>
</dbReference>
<evidence type="ECO:0000313" key="5">
    <source>
        <dbReference type="EMBL" id="GAA4126759.1"/>
    </source>
</evidence>
<accession>A0ABP7XVZ3</accession>
<feature type="transmembrane region" description="Helical" evidence="2">
    <location>
        <begin position="394"/>
        <end position="414"/>
    </location>
</feature>
<keyword evidence="2" id="KW-0812">Transmembrane</keyword>
<feature type="signal peptide" evidence="3">
    <location>
        <begin position="1"/>
        <end position="26"/>
    </location>
</feature>
<dbReference type="InterPro" id="IPR000601">
    <property type="entry name" value="PKD_dom"/>
</dbReference>
<keyword evidence="2" id="KW-0472">Membrane</keyword>
<dbReference type="Pfam" id="PF00801">
    <property type="entry name" value="PKD"/>
    <property type="match status" value="1"/>
</dbReference>
<feature type="compositionally biased region" description="Low complexity" evidence="1">
    <location>
        <begin position="361"/>
        <end position="380"/>
    </location>
</feature>
<evidence type="ECO:0000256" key="3">
    <source>
        <dbReference type="SAM" id="SignalP"/>
    </source>
</evidence>
<reference evidence="6" key="1">
    <citation type="journal article" date="2019" name="Int. J. Syst. Evol. Microbiol.">
        <title>The Global Catalogue of Microorganisms (GCM) 10K type strain sequencing project: providing services to taxonomists for standard genome sequencing and annotation.</title>
        <authorList>
            <consortium name="The Broad Institute Genomics Platform"/>
            <consortium name="The Broad Institute Genome Sequencing Center for Infectious Disease"/>
            <person name="Wu L."/>
            <person name="Ma J."/>
        </authorList>
    </citation>
    <scope>NUCLEOTIDE SEQUENCE [LARGE SCALE GENOMIC DNA]</scope>
    <source>
        <strain evidence="6">JCM 16703</strain>
    </source>
</reference>
<dbReference type="InterPro" id="IPR035986">
    <property type="entry name" value="PKD_dom_sf"/>
</dbReference>
<feature type="compositionally biased region" description="Gly residues" evidence="1">
    <location>
        <begin position="274"/>
        <end position="289"/>
    </location>
</feature>
<dbReference type="InterPro" id="IPR022409">
    <property type="entry name" value="PKD/Chitinase_dom"/>
</dbReference>
<dbReference type="PROSITE" id="PS50093">
    <property type="entry name" value="PKD"/>
    <property type="match status" value="1"/>
</dbReference>
<protein>
    <recommendedName>
        <fullName evidence="4">PKD domain-containing protein</fullName>
    </recommendedName>
</protein>
<feature type="compositionally biased region" description="Polar residues" evidence="1">
    <location>
        <begin position="228"/>
        <end position="241"/>
    </location>
</feature>
<feature type="chain" id="PRO_5046571047" description="PKD domain-containing protein" evidence="3">
    <location>
        <begin position="27"/>
        <end position="425"/>
    </location>
</feature>
<feature type="region of interest" description="Disordered" evidence="1">
    <location>
        <begin position="269"/>
        <end position="384"/>
    </location>
</feature>
<dbReference type="SMART" id="SM00089">
    <property type="entry name" value="PKD"/>
    <property type="match status" value="1"/>
</dbReference>
<sequence>MTRGRLTTALSLVLLAGTTAAPSASAREGGPQVVVRIVDHGRQVAQQAFSLAEVGSCSGEGCVAATYTLRTDDGREPAAGQCPNGVSLAALIERTDPDATADAVTYTQVLDATGVSHPLDQGQLGPTGADGLPPAVCSDGSSITYIRPLRDGSDANVSADPDRNGFFQTSPGQGQTLEVIAHLTGRLLRPTITATPRGTRSYDFTATVPDAPPGVSATWDFGDGTQGSGPTTSHRFAPTREQSSFTVTLTVYADDGSSGRAQRAVSFTVAPDQDGGGGGGGDGGDGPPTGGASDDTGTTGGSRGTPGQPTASPSSGGTAAAPGSGAEAGGAGATAPPPPESTPRTDPSRPDGVRVRGRVLTLAAAPAPATGITPDPAPATSGSADDTVLRLPRWLLLTLVGVALYAAGAAMEMMGPRRRRPARKG</sequence>
<dbReference type="CDD" id="cd00146">
    <property type="entry name" value="PKD"/>
    <property type="match status" value="1"/>
</dbReference>
<feature type="compositionally biased region" description="Low complexity" evidence="1">
    <location>
        <begin position="305"/>
        <end position="325"/>
    </location>
</feature>
<dbReference type="SUPFAM" id="SSF49299">
    <property type="entry name" value="PKD domain"/>
    <property type="match status" value="1"/>
</dbReference>
<dbReference type="InterPro" id="IPR013783">
    <property type="entry name" value="Ig-like_fold"/>
</dbReference>
<keyword evidence="2" id="KW-1133">Transmembrane helix</keyword>
<organism evidence="5 6">
    <name type="scientific">Nocardioides fonticola</name>
    <dbReference type="NCBI Taxonomy" id="450363"/>
    <lineage>
        <taxon>Bacteria</taxon>
        <taxon>Bacillati</taxon>
        <taxon>Actinomycetota</taxon>
        <taxon>Actinomycetes</taxon>
        <taxon>Propionibacteriales</taxon>
        <taxon>Nocardioidaceae</taxon>
        <taxon>Nocardioides</taxon>
    </lineage>
</organism>
<evidence type="ECO:0000313" key="6">
    <source>
        <dbReference type="Proteomes" id="UP001501495"/>
    </source>
</evidence>
<comment type="caution">
    <text evidence="5">The sequence shown here is derived from an EMBL/GenBank/DDBJ whole genome shotgun (WGS) entry which is preliminary data.</text>
</comment>